<dbReference type="GeneID" id="99246855"/>
<proteinExistence type="predicted"/>
<feature type="region of interest" description="Disordered" evidence="1">
    <location>
        <begin position="1"/>
        <end position="46"/>
    </location>
</feature>
<gene>
    <name evidence="3" type="ORF">EI982_12460</name>
</gene>
<dbReference type="EMBL" id="CP034345">
    <property type="protein sequence ID" value="QGX95544.1"/>
    <property type="molecule type" value="Genomic_DNA"/>
</dbReference>
<dbReference type="KEGG" id="hra:EI982_12460"/>
<dbReference type="AlphaFoldDB" id="A0A6B9FAG6"/>
<sequence>MFDPSEYDANELRSLAGVDDADAGTGVSLPPVEGSGYRPAAPDEPSRAQCERLVAIGGVDPAALGERPYLPAFPDAPAARRVGRDWIAYLVRTAGEAPTRDAIGRYRALGWLGEDAAATLADRVADAVAALDPGDGELDRADHLLSFAHVIRLLGIDD</sequence>
<dbReference type="OrthoDB" id="121879at2157"/>
<dbReference type="GO" id="GO:0097588">
    <property type="term" value="P:archaeal or bacterial-type flagellum-dependent cell motility"/>
    <property type="evidence" value="ECO:0007669"/>
    <property type="project" value="InterPro"/>
</dbReference>
<reference evidence="3 4" key="1">
    <citation type="submission" date="2018-12" db="EMBL/GenBank/DDBJ databases">
        <title>Complete genome sequence of Haloplanus rallus MBLA0036.</title>
        <authorList>
            <person name="Nam Y.-d."/>
            <person name="Kang J."/>
            <person name="Chung W.-H."/>
            <person name="Park Y.S."/>
        </authorList>
    </citation>
    <scope>NUCLEOTIDE SEQUENCE [LARGE SCALE GENOMIC DNA]</scope>
    <source>
        <strain evidence="3 4">MBLA0036</strain>
    </source>
</reference>
<dbReference type="Pfam" id="PF04659">
    <property type="entry name" value="Arch_fla_DE"/>
    <property type="match status" value="1"/>
</dbReference>
<accession>A0A6B9FAG6</accession>
<keyword evidence="4" id="KW-1185">Reference proteome</keyword>
<evidence type="ECO:0000256" key="1">
    <source>
        <dbReference type="SAM" id="MobiDB-lite"/>
    </source>
</evidence>
<protein>
    <recommendedName>
        <fullName evidence="2">Archaeal flagella protein FlaD/E domain-containing protein</fullName>
    </recommendedName>
</protein>
<evidence type="ECO:0000313" key="3">
    <source>
        <dbReference type="EMBL" id="QGX95544.1"/>
    </source>
</evidence>
<dbReference type="Proteomes" id="UP000428325">
    <property type="component" value="Chromosome"/>
</dbReference>
<feature type="domain" description="Archaeal flagella protein FlaD/E" evidence="2">
    <location>
        <begin position="66"/>
        <end position="153"/>
    </location>
</feature>
<dbReference type="RefSeq" id="WP_157690002.1">
    <property type="nucleotide sequence ID" value="NZ_CP034345.1"/>
</dbReference>
<organism evidence="3 4">
    <name type="scientific">Haloplanus rallus</name>
    <dbReference type="NCBI Taxonomy" id="1816183"/>
    <lineage>
        <taxon>Archaea</taxon>
        <taxon>Methanobacteriati</taxon>
        <taxon>Methanobacteriota</taxon>
        <taxon>Stenosarchaea group</taxon>
        <taxon>Halobacteria</taxon>
        <taxon>Halobacteriales</taxon>
        <taxon>Haloferacaceae</taxon>
        <taxon>Haloplanus</taxon>
    </lineage>
</organism>
<evidence type="ECO:0000313" key="4">
    <source>
        <dbReference type="Proteomes" id="UP000428325"/>
    </source>
</evidence>
<name>A0A6B9FAG6_9EURY</name>
<dbReference type="InterPro" id="IPR006752">
    <property type="entry name" value="Arch_fla_DE"/>
</dbReference>
<evidence type="ECO:0000259" key="2">
    <source>
        <dbReference type="Pfam" id="PF04659"/>
    </source>
</evidence>